<evidence type="ECO:0000313" key="1">
    <source>
        <dbReference type="EMBL" id="CAI9556703.1"/>
    </source>
</evidence>
<gene>
    <name evidence="1" type="ORF">SPARVUS_LOCUS4579511</name>
</gene>
<comment type="caution">
    <text evidence="1">The sequence shown here is derived from an EMBL/GenBank/DDBJ whole genome shotgun (WGS) entry which is preliminary data.</text>
</comment>
<dbReference type="EMBL" id="CATNWA010008697">
    <property type="protein sequence ID" value="CAI9556703.1"/>
    <property type="molecule type" value="Genomic_DNA"/>
</dbReference>
<keyword evidence="2" id="KW-1185">Reference proteome</keyword>
<reference evidence="1" key="1">
    <citation type="submission" date="2023-05" db="EMBL/GenBank/DDBJ databases">
        <authorList>
            <person name="Stuckert A."/>
        </authorList>
    </citation>
    <scope>NUCLEOTIDE SEQUENCE</scope>
</reference>
<protein>
    <submittedName>
        <fullName evidence="1">Uncharacterized protein</fullName>
    </submittedName>
</protein>
<evidence type="ECO:0000313" key="2">
    <source>
        <dbReference type="Proteomes" id="UP001162483"/>
    </source>
</evidence>
<proteinExistence type="predicted"/>
<accession>A0ABN9C9J1</accession>
<feature type="non-terminal residue" evidence="1">
    <location>
        <position position="1"/>
    </location>
</feature>
<organism evidence="1 2">
    <name type="scientific">Staurois parvus</name>
    <dbReference type="NCBI Taxonomy" id="386267"/>
    <lineage>
        <taxon>Eukaryota</taxon>
        <taxon>Metazoa</taxon>
        <taxon>Chordata</taxon>
        <taxon>Craniata</taxon>
        <taxon>Vertebrata</taxon>
        <taxon>Euteleostomi</taxon>
        <taxon>Amphibia</taxon>
        <taxon>Batrachia</taxon>
        <taxon>Anura</taxon>
        <taxon>Neobatrachia</taxon>
        <taxon>Ranoidea</taxon>
        <taxon>Ranidae</taxon>
        <taxon>Staurois</taxon>
    </lineage>
</organism>
<sequence length="68" mass="7365">RAAFQCCLLVPVSADYQCHQCCLSVPVGAIYHYQSVTPISAVHQCCPSVPPNSSNQCRLSVPYMSASF</sequence>
<name>A0ABN9C9J1_9NEOB</name>
<dbReference type="Proteomes" id="UP001162483">
    <property type="component" value="Unassembled WGS sequence"/>
</dbReference>